<sequence length="152" mass="15683">MSNTSRPGGAMAAAAFQSSSTSSIFRVLADNETVSTLIGDIRSNCSSSLDSSLSSTSPSPYGGYPLPEQVVQYYRASSIALTLDGYNDSAVFAPDGTPDTPLPSGVDTKLMDCMNQTIGLAAPLVDGGVGLTVPNLGLLGLLYVVWNLLSLV</sequence>
<protein>
    <submittedName>
        <fullName evidence="1">Uncharacterized protein</fullName>
    </submittedName>
</protein>
<accession>A0A9P7K9J3</accession>
<reference evidence="1" key="1">
    <citation type="submission" date="2020-07" db="EMBL/GenBank/DDBJ databases">
        <authorList>
            <person name="Nieuwenhuis M."/>
            <person name="Van De Peppel L.J.J."/>
        </authorList>
    </citation>
    <scope>NUCLEOTIDE SEQUENCE</scope>
    <source>
        <strain evidence="1">AP01</strain>
        <tissue evidence="1">Mycelium</tissue>
    </source>
</reference>
<dbReference type="EMBL" id="JABCKV010000421">
    <property type="protein sequence ID" value="KAG5640995.1"/>
    <property type="molecule type" value="Genomic_DNA"/>
</dbReference>
<reference evidence="1" key="2">
    <citation type="submission" date="2021-10" db="EMBL/GenBank/DDBJ databases">
        <title>Phylogenomics reveals ancestral predisposition of the termite-cultivated fungus Termitomyces towards a domesticated lifestyle.</title>
        <authorList>
            <person name="Auxier B."/>
            <person name="Grum-Grzhimaylo A."/>
            <person name="Cardenas M.E."/>
            <person name="Lodge J.D."/>
            <person name="Laessoe T."/>
            <person name="Pedersen O."/>
            <person name="Smith M.E."/>
            <person name="Kuyper T.W."/>
            <person name="Franco-Molano E.A."/>
            <person name="Baroni T.J."/>
            <person name="Aanen D.K."/>
        </authorList>
    </citation>
    <scope>NUCLEOTIDE SEQUENCE</scope>
    <source>
        <strain evidence="1">AP01</strain>
        <tissue evidence="1">Mycelium</tissue>
    </source>
</reference>
<gene>
    <name evidence="1" type="ORF">DXG03_006437</name>
</gene>
<dbReference type="Proteomes" id="UP000775547">
    <property type="component" value="Unassembled WGS sequence"/>
</dbReference>
<evidence type="ECO:0000313" key="2">
    <source>
        <dbReference type="Proteomes" id="UP000775547"/>
    </source>
</evidence>
<name>A0A9P7K9J3_9AGAR</name>
<dbReference type="AlphaFoldDB" id="A0A9P7K9J3"/>
<organism evidence="1 2">
    <name type="scientific">Asterophora parasitica</name>
    <dbReference type="NCBI Taxonomy" id="117018"/>
    <lineage>
        <taxon>Eukaryota</taxon>
        <taxon>Fungi</taxon>
        <taxon>Dikarya</taxon>
        <taxon>Basidiomycota</taxon>
        <taxon>Agaricomycotina</taxon>
        <taxon>Agaricomycetes</taxon>
        <taxon>Agaricomycetidae</taxon>
        <taxon>Agaricales</taxon>
        <taxon>Tricholomatineae</taxon>
        <taxon>Lyophyllaceae</taxon>
        <taxon>Asterophora</taxon>
    </lineage>
</organism>
<proteinExistence type="predicted"/>
<keyword evidence="2" id="KW-1185">Reference proteome</keyword>
<evidence type="ECO:0000313" key="1">
    <source>
        <dbReference type="EMBL" id="KAG5640995.1"/>
    </source>
</evidence>
<dbReference type="OrthoDB" id="3365917at2759"/>
<comment type="caution">
    <text evidence="1">The sequence shown here is derived from an EMBL/GenBank/DDBJ whole genome shotgun (WGS) entry which is preliminary data.</text>
</comment>